<evidence type="ECO:0000259" key="2">
    <source>
        <dbReference type="PROSITE" id="PS50043"/>
    </source>
</evidence>
<comment type="caution">
    <text evidence="3">The sequence shown here is derived from an EMBL/GenBank/DDBJ whole genome shotgun (WGS) entry which is preliminary data.</text>
</comment>
<dbReference type="InterPro" id="IPR036388">
    <property type="entry name" value="WH-like_DNA-bd_sf"/>
</dbReference>
<name>A0A853C9A5_9ACTN</name>
<dbReference type="SMART" id="SM00421">
    <property type="entry name" value="HTH_LUXR"/>
    <property type="match status" value="1"/>
</dbReference>
<sequence>MTGRNGDVACWRPEDLDIEILRLLSQGLTTHAIARRAGISERTVRRRLRAVADELGVDSSIEVVVHAVRTGLI</sequence>
<evidence type="ECO:0000256" key="1">
    <source>
        <dbReference type="ARBA" id="ARBA00023125"/>
    </source>
</evidence>
<dbReference type="GO" id="GO:0003677">
    <property type="term" value="F:DNA binding"/>
    <property type="evidence" value="ECO:0007669"/>
    <property type="project" value="UniProtKB-KW"/>
</dbReference>
<dbReference type="GO" id="GO:0006355">
    <property type="term" value="P:regulation of DNA-templated transcription"/>
    <property type="evidence" value="ECO:0007669"/>
    <property type="project" value="InterPro"/>
</dbReference>
<organism evidence="3 4">
    <name type="scientific">Nocardioides thalensis</name>
    <dbReference type="NCBI Taxonomy" id="1914755"/>
    <lineage>
        <taxon>Bacteria</taxon>
        <taxon>Bacillati</taxon>
        <taxon>Actinomycetota</taxon>
        <taxon>Actinomycetes</taxon>
        <taxon>Propionibacteriales</taxon>
        <taxon>Nocardioidaceae</taxon>
        <taxon>Nocardioides</taxon>
    </lineage>
</organism>
<keyword evidence="4" id="KW-1185">Reference proteome</keyword>
<evidence type="ECO:0000313" key="3">
    <source>
        <dbReference type="EMBL" id="NYJ03232.1"/>
    </source>
</evidence>
<dbReference type="InterPro" id="IPR039420">
    <property type="entry name" value="WalR-like"/>
</dbReference>
<evidence type="ECO:0000313" key="4">
    <source>
        <dbReference type="Proteomes" id="UP000530424"/>
    </source>
</evidence>
<gene>
    <name evidence="3" type="ORF">HNR19_003930</name>
</gene>
<dbReference type="InterPro" id="IPR016032">
    <property type="entry name" value="Sig_transdc_resp-reg_C-effctor"/>
</dbReference>
<feature type="domain" description="HTH luxR-type" evidence="2">
    <location>
        <begin position="1"/>
        <end position="71"/>
    </location>
</feature>
<dbReference type="AlphaFoldDB" id="A0A853C9A5"/>
<dbReference type="SUPFAM" id="SSF46894">
    <property type="entry name" value="C-terminal effector domain of the bipartite response regulators"/>
    <property type="match status" value="1"/>
</dbReference>
<dbReference type="InterPro" id="IPR000792">
    <property type="entry name" value="Tscrpt_reg_LuxR_C"/>
</dbReference>
<dbReference type="Pfam" id="PF00196">
    <property type="entry name" value="GerE"/>
    <property type="match status" value="1"/>
</dbReference>
<keyword evidence="1 3" id="KW-0238">DNA-binding</keyword>
<dbReference type="PROSITE" id="PS50043">
    <property type="entry name" value="HTH_LUXR_2"/>
    <property type="match status" value="1"/>
</dbReference>
<protein>
    <submittedName>
        <fullName evidence="3">DNA-binding NarL/FixJ family response regulator</fullName>
    </submittedName>
</protein>
<dbReference type="Gene3D" id="1.10.10.10">
    <property type="entry name" value="Winged helix-like DNA-binding domain superfamily/Winged helix DNA-binding domain"/>
    <property type="match status" value="1"/>
</dbReference>
<dbReference type="RefSeq" id="WP_179669503.1">
    <property type="nucleotide sequence ID" value="NZ_JACCFP010000001.1"/>
</dbReference>
<reference evidence="3 4" key="1">
    <citation type="submission" date="2020-07" db="EMBL/GenBank/DDBJ databases">
        <title>Sequencing the genomes of 1000 actinobacteria strains.</title>
        <authorList>
            <person name="Klenk H.-P."/>
        </authorList>
    </citation>
    <scope>NUCLEOTIDE SEQUENCE [LARGE SCALE GENOMIC DNA]</scope>
    <source>
        <strain evidence="3 4">DSM 103833</strain>
    </source>
</reference>
<accession>A0A853C9A5</accession>
<dbReference type="EMBL" id="JACCFP010000001">
    <property type="protein sequence ID" value="NYJ03232.1"/>
    <property type="molecule type" value="Genomic_DNA"/>
</dbReference>
<dbReference type="Proteomes" id="UP000530424">
    <property type="component" value="Unassembled WGS sequence"/>
</dbReference>
<dbReference type="PANTHER" id="PTHR43214">
    <property type="entry name" value="TWO-COMPONENT RESPONSE REGULATOR"/>
    <property type="match status" value="1"/>
</dbReference>
<dbReference type="CDD" id="cd06170">
    <property type="entry name" value="LuxR_C_like"/>
    <property type="match status" value="1"/>
</dbReference>
<proteinExistence type="predicted"/>